<reference evidence="4" key="1">
    <citation type="journal article" date="2023" name="bioRxiv">
        <title>Improved chromosome-level genome assembly for marigold (Tagetes erecta).</title>
        <authorList>
            <person name="Jiang F."/>
            <person name="Yuan L."/>
            <person name="Wang S."/>
            <person name="Wang H."/>
            <person name="Xu D."/>
            <person name="Wang A."/>
            <person name="Fan W."/>
        </authorList>
    </citation>
    <scope>NUCLEOTIDE SEQUENCE</scope>
    <source>
        <strain evidence="4">WSJ</strain>
        <tissue evidence="4">Leaf</tissue>
    </source>
</reference>
<evidence type="ECO:0000256" key="2">
    <source>
        <dbReference type="SAM" id="Phobius"/>
    </source>
</evidence>
<dbReference type="EMBL" id="JAUHHV010000002">
    <property type="protein sequence ID" value="KAK1432895.1"/>
    <property type="molecule type" value="Genomic_DNA"/>
</dbReference>
<evidence type="ECO:0000313" key="5">
    <source>
        <dbReference type="Proteomes" id="UP001229421"/>
    </source>
</evidence>
<feature type="region of interest" description="Disordered" evidence="1">
    <location>
        <begin position="156"/>
        <end position="187"/>
    </location>
</feature>
<dbReference type="Pfam" id="PF02298">
    <property type="entry name" value="Cu_bind_like"/>
    <property type="match status" value="1"/>
</dbReference>
<keyword evidence="2" id="KW-1133">Transmembrane helix</keyword>
<dbReference type="Proteomes" id="UP001229421">
    <property type="component" value="Unassembled WGS sequence"/>
</dbReference>
<dbReference type="GO" id="GO:0005886">
    <property type="term" value="C:plasma membrane"/>
    <property type="evidence" value="ECO:0007669"/>
    <property type="project" value="TreeGrafter"/>
</dbReference>
<feature type="transmembrane region" description="Helical" evidence="2">
    <location>
        <begin position="195"/>
        <end position="216"/>
    </location>
</feature>
<name>A0AAD8L828_TARER</name>
<dbReference type="Gene3D" id="2.60.40.420">
    <property type="entry name" value="Cupredoxins - blue copper proteins"/>
    <property type="match status" value="1"/>
</dbReference>
<keyword evidence="5" id="KW-1185">Reference proteome</keyword>
<dbReference type="SUPFAM" id="SSF49503">
    <property type="entry name" value="Cupredoxins"/>
    <property type="match status" value="1"/>
</dbReference>
<gene>
    <name evidence="4" type="ORF">QVD17_09797</name>
</gene>
<evidence type="ECO:0000256" key="1">
    <source>
        <dbReference type="SAM" id="MobiDB-lite"/>
    </source>
</evidence>
<sequence>MGRTNSSSKWASASASVFCAALIMMVPEVYGKRFIVGGYQGWASDVDYTIWAGNRTFYLGDWLCRNINNVIEVSKTNYETCNVEHPVHNYTTGSGRDAVPLNVTHDRYFISSKRSCLGGMKLHVHLTTPLPSPINLSPLPASVYHAPSPSWVHLAPSPSPVNSAPSQTSSVDLAPLPQPPQATPSRSHSSRFTVLISQLVIPIVVAIAAIHDLLLVRVI</sequence>
<keyword evidence="2" id="KW-0812">Transmembrane</keyword>
<evidence type="ECO:0000259" key="3">
    <source>
        <dbReference type="PROSITE" id="PS51485"/>
    </source>
</evidence>
<dbReference type="GO" id="GO:0009055">
    <property type="term" value="F:electron transfer activity"/>
    <property type="evidence" value="ECO:0007669"/>
    <property type="project" value="InterPro"/>
</dbReference>
<evidence type="ECO:0000313" key="4">
    <source>
        <dbReference type="EMBL" id="KAK1432895.1"/>
    </source>
</evidence>
<organism evidence="4 5">
    <name type="scientific">Tagetes erecta</name>
    <name type="common">African marigold</name>
    <dbReference type="NCBI Taxonomy" id="13708"/>
    <lineage>
        <taxon>Eukaryota</taxon>
        <taxon>Viridiplantae</taxon>
        <taxon>Streptophyta</taxon>
        <taxon>Embryophyta</taxon>
        <taxon>Tracheophyta</taxon>
        <taxon>Spermatophyta</taxon>
        <taxon>Magnoliopsida</taxon>
        <taxon>eudicotyledons</taxon>
        <taxon>Gunneridae</taxon>
        <taxon>Pentapetalae</taxon>
        <taxon>asterids</taxon>
        <taxon>campanulids</taxon>
        <taxon>Asterales</taxon>
        <taxon>Asteraceae</taxon>
        <taxon>Asteroideae</taxon>
        <taxon>Heliantheae alliance</taxon>
        <taxon>Tageteae</taxon>
        <taxon>Tagetes</taxon>
    </lineage>
</organism>
<feature type="domain" description="Phytocyanin" evidence="3">
    <location>
        <begin position="32"/>
        <end position="128"/>
    </location>
</feature>
<dbReference type="PROSITE" id="PS51485">
    <property type="entry name" value="PHYTOCYANIN"/>
    <property type="match status" value="1"/>
</dbReference>
<dbReference type="InterPro" id="IPR003245">
    <property type="entry name" value="Phytocyanin_dom"/>
</dbReference>
<protein>
    <recommendedName>
        <fullName evidence="3">Phytocyanin domain-containing protein</fullName>
    </recommendedName>
</protein>
<dbReference type="InterPro" id="IPR008972">
    <property type="entry name" value="Cupredoxin"/>
</dbReference>
<keyword evidence="2" id="KW-0472">Membrane</keyword>
<dbReference type="PANTHER" id="PTHR33021:SF231">
    <property type="entry name" value="EARLY NODULIN-LIKE PROTEIN 17"/>
    <property type="match status" value="1"/>
</dbReference>
<dbReference type="InterPro" id="IPR039391">
    <property type="entry name" value="Phytocyanin-like"/>
</dbReference>
<dbReference type="PANTHER" id="PTHR33021">
    <property type="entry name" value="BLUE COPPER PROTEIN"/>
    <property type="match status" value="1"/>
</dbReference>
<comment type="caution">
    <text evidence="4">The sequence shown here is derived from an EMBL/GenBank/DDBJ whole genome shotgun (WGS) entry which is preliminary data.</text>
</comment>
<accession>A0AAD8L828</accession>
<proteinExistence type="predicted"/>
<dbReference type="AlphaFoldDB" id="A0AAD8L828"/>